<keyword evidence="2" id="KW-1185">Reference proteome</keyword>
<dbReference type="PANTHER" id="PTHR31793:SF24">
    <property type="entry name" value="LONG-CHAIN ACYL-COA THIOESTERASE FADM"/>
    <property type="match status" value="1"/>
</dbReference>
<dbReference type="PANTHER" id="PTHR31793">
    <property type="entry name" value="4-HYDROXYBENZOYL-COA THIOESTERASE FAMILY MEMBER"/>
    <property type="match status" value="1"/>
</dbReference>
<dbReference type="SUPFAM" id="SSF54637">
    <property type="entry name" value="Thioesterase/thiol ester dehydrase-isomerase"/>
    <property type="match status" value="1"/>
</dbReference>
<dbReference type="Pfam" id="PF13279">
    <property type="entry name" value="4HBT_2"/>
    <property type="match status" value="1"/>
</dbReference>
<sequence length="166" mass="18109">MPDPAPAARFPLQLRFGDIDAYGHVNNATYFSYFEHARVQLHQLPAGPASPSGPVIRDLAGHGTFTLVAGQEIEYRAPLVLRPEPVYVDVWVTHVGGSSFRTGYTVAEQDRSAVYAIGASTMVLVDRGGGHPVQLPEGYRAALRRFAGPEVPFRRPAQAQDVRQEA</sequence>
<organism evidence="1 2">
    <name type="scientific">Arthrobacter deserti</name>
    <dbReference type="NCBI Taxonomy" id="1742687"/>
    <lineage>
        <taxon>Bacteria</taxon>
        <taxon>Bacillati</taxon>
        <taxon>Actinomycetota</taxon>
        <taxon>Actinomycetes</taxon>
        <taxon>Micrococcales</taxon>
        <taxon>Micrococcaceae</taxon>
        <taxon>Arthrobacter</taxon>
    </lineage>
</organism>
<comment type="caution">
    <text evidence="1">The sequence shown here is derived from an EMBL/GenBank/DDBJ whole genome shotgun (WGS) entry which is preliminary data.</text>
</comment>
<dbReference type="EMBL" id="JAAZSR010000017">
    <property type="protein sequence ID" value="NKX49440.1"/>
    <property type="molecule type" value="Genomic_DNA"/>
</dbReference>
<dbReference type="CDD" id="cd00586">
    <property type="entry name" value="4HBT"/>
    <property type="match status" value="1"/>
</dbReference>
<evidence type="ECO:0000313" key="1">
    <source>
        <dbReference type="EMBL" id="NKX49440.1"/>
    </source>
</evidence>
<evidence type="ECO:0000313" key="2">
    <source>
        <dbReference type="Proteomes" id="UP000523795"/>
    </source>
</evidence>
<reference evidence="1 2" key="1">
    <citation type="submission" date="2020-04" db="EMBL/GenBank/DDBJ databases">
        <authorList>
            <person name="Liu S."/>
        </authorList>
    </citation>
    <scope>NUCLEOTIDE SEQUENCE [LARGE SCALE GENOMIC DNA]</scope>
    <source>
        <strain evidence="1 2">CGMCC 1.15091</strain>
    </source>
</reference>
<dbReference type="Proteomes" id="UP000523795">
    <property type="component" value="Unassembled WGS sequence"/>
</dbReference>
<protein>
    <submittedName>
        <fullName evidence="1">Acyl-CoA thioesterase</fullName>
    </submittedName>
</protein>
<dbReference type="InterPro" id="IPR050563">
    <property type="entry name" value="4-hydroxybenzoyl-CoA_TE"/>
</dbReference>
<dbReference type="InterPro" id="IPR029069">
    <property type="entry name" value="HotDog_dom_sf"/>
</dbReference>
<proteinExistence type="predicted"/>
<dbReference type="Gene3D" id="3.10.129.10">
    <property type="entry name" value="Hotdog Thioesterase"/>
    <property type="match status" value="1"/>
</dbReference>
<gene>
    <name evidence="1" type="ORF">HER39_02360</name>
</gene>
<name>A0ABX1JLP1_9MICC</name>
<accession>A0ABX1JLP1</accession>